<feature type="domain" description="Zinc-hook" evidence="12">
    <location>
        <begin position="478"/>
        <end position="527"/>
    </location>
</feature>
<dbReference type="Pfam" id="PF13558">
    <property type="entry name" value="SbcC_Walker_B"/>
    <property type="match status" value="1"/>
</dbReference>
<dbReference type="Gene3D" id="1.10.287.510">
    <property type="entry name" value="Helix hairpin bin"/>
    <property type="match status" value="1"/>
</dbReference>
<evidence type="ECO:0000259" key="12">
    <source>
        <dbReference type="Pfam" id="PF04423"/>
    </source>
</evidence>
<name>B8HRJ5_CYAP4</name>
<dbReference type="SUPFAM" id="SSF52540">
    <property type="entry name" value="P-loop containing nucleoside triphosphate hydrolases"/>
    <property type="match status" value="2"/>
</dbReference>
<dbReference type="GO" id="GO:0006310">
    <property type="term" value="P:DNA recombination"/>
    <property type="evidence" value="ECO:0007669"/>
    <property type="project" value="UniProtKB-KW"/>
</dbReference>
<evidence type="ECO:0000259" key="13">
    <source>
        <dbReference type="Pfam" id="PF13476"/>
    </source>
</evidence>
<dbReference type="Pfam" id="PF04423">
    <property type="entry name" value="Rad50_zn_hook"/>
    <property type="match status" value="1"/>
</dbReference>
<dbReference type="AlphaFoldDB" id="B8HRJ5"/>
<evidence type="ECO:0000256" key="6">
    <source>
        <dbReference type="ARBA" id="ARBA00022801"/>
    </source>
</evidence>
<dbReference type="GO" id="GO:0005524">
    <property type="term" value="F:ATP binding"/>
    <property type="evidence" value="ECO:0007669"/>
    <property type="project" value="UniProtKB-KW"/>
</dbReference>
<dbReference type="InterPro" id="IPR027417">
    <property type="entry name" value="P-loop_NTPase"/>
</dbReference>
<evidence type="ECO:0000256" key="9">
    <source>
        <dbReference type="ARBA" id="ARBA00023054"/>
    </source>
</evidence>
<keyword evidence="4" id="KW-0547">Nucleotide-binding</keyword>
<dbReference type="PANTHER" id="PTHR32114:SF2">
    <property type="entry name" value="ABC TRANSPORTER ABCH.3"/>
    <property type="match status" value="1"/>
</dbReference>
<dbReference type="Gene3D" id="3.40.50.300">
    <property type="entry name" value="P-loop containing nucleotide triphosphate hydrolases"/>
    <property type="match status" value="2"/>
</dbReference>
<keyword evidence="11 14" id="KW-0269">Exonuclease</keyword>
<evidence type="ECO:0000256" key="2">
    <source>
        <dbReference type="ARBA" id="ARBA00011322"/>
    </source>
</evidence>
<keyword evidence="10" id="KW-0234">DNA repair</keyword>
<dbReference type="HOGENOM" id="CLU_004785_0_2_3"/>
<feature type="domain" description="Rad50/SbcC-type AAA" evidence="13">
    <location>
        <begin position="5"/>
        <end position="229"/>
    </location>
</feature>
<evidence type="ECO:0000256" key="11">
    <source>
        <dbReference type="RuleBase" id="RU363070"/>
    </source>
</evidence>
<dbReference type="Pfam" id="PF13476">
    <property type="entry name" value="AAA_23"/>
    <property type="match status" value="1"/>
</dbReference>
<comment type="subunit">
    <text evidence="2 11">Heterodimer of SbcC and SbcD.</text>
</comment>
<dbReference type="GO" id="GO:0004519">
    <property type="term" value="F:endonuclease activity"/>
    <property type="evidence" value="ECO:0007669"/>
    <property type="project" value="UniProtKB-KW"/>
</dbReference>
<dbReference type="KEGG" id="cyn:Cyan7425_3541"/>
<dbReference type="STRING" id="395961.Cyan7425_3541"/>
<keyword evidence="7" id="KW-0862">Zinc</keyword>
<reference evidence="14" key="1">
    <citation type="submission" date="2009-01" db="EMBL/GenBank/DDBJ databases">
        <title>Complete sequence of chromosome Cyanothece sp. PCC 7425.</title>
        <authorList>
            <consortium name="US DOE Joint Genome Institute"/>
            <person name="Lucas S."/>
            <person name="Copeland A."/>
            <person name="Lapidus A."/>
            <person name="Glavina del Rio T."/>
            <person name="Dalin E."/>
            <person name="Tice H."/>
            <person name="Bruce D."/>
            <person name="Goodwin L."/>
            <person name="Pitluck S."/>
            <person name="Sims D."/>
            <person name="Meineke L."/>
            <person name="Brettin T."/>
            <person name="Detter J.C."/>
            <person name="Han C."/>
            <person name="Larimer F."/>
            <person name="Land M."/>
            <person name="Hauser L."/>
            <person name="Kyrpides N."/>
            <person name="Ovchinnikova G."/>
            <person name="Liberton M."/>
            <person name="Stoeckel J."/>
            <person name="Banerjee A."/>
            <person name="Singh A."/>
            <person name="Page L."/>
            <person name="Sato H."/>
            <person name="Zhao L."/>
            <person name="Sherman L."/>
            <person name="Pakrasi H."/>
            <person name="Richardson P."/>
        </authorList>
    </citation>
    <scope>NUCLEOTIDE SEQUENCE</scope>
    <source>
        <strain evidence="14">PCC 7425</strain>
    </source>
</reference>
<keyword evidence="8" id="KW-0067">ATP-binding</keyword>
<keyword evidence="11" id="KW-0540">Nuclease</keyword>
<feature type="coiled-coil region" evidence="11">
    <location>
        <begin position="534"/>
        <end position="561"/>
    </location>
</feature>
<evidence type="ECO:0000256" key="7">
    <source>
        <dbReference type="ARBA" id="ARBA00022833"/>
    </source>
</evidence>
<keyword evidence="3" id="KW-0479">Metal-binding</keyword>
<dbReference type="GO" id="GO:0016887">
    <property type="term" value="F:ATP hydrolysis activity"/>
    <property type="evidence" value="ECO:0007669"/>
    <property type="project" value="InterPro"/>
</dbReference>
<comment type="similarity">
    <text evidence="1 11">Belongs to the SMC family. SbcC subfamily.</text>
</comment>
<feature type="coiled-coil region" evidence="11">
    <location>
        <begin position="602"/>
        <end position="699"/>
    </location>
</feature>
<feature type="coiled-coil region" evidence="11">
    <location>
        <begin position="321"/>
        <end position="372"/>
    </location>
</feature>
<organism evidence="14">
    <name type="scientific">Cyanothece sp. (strain PCC 7425 / ATCC 29141)</name>
    <dbReference type="NCBI Taxonomy" id="395961"/>
    <lineage>
        <taxon>Bacteria</taxon>
        <taxon>Bacillati</taxon>
        <taxon>Cyanobacteriota</taxon>
        <taxon>Cyanophyceae</taxon>
        <taxon>Gomontiellales</taxon>
        <taxon>Cyanothecaceae</taxon>
        <taxon>Cyanothece</taxon>
    </lineage>
</organism>
<dbReference type="SUPFAM" id="SSF75712">
    <property type="entry name" value="Rad50 coiled-coil Zn hook"/>
    <property type="match status" value="1"/>
</dbReference>
<evidence type="ECO:0000256" key="10">
    <source>
        <dbReference type="ARBA" id="ARBA00023204"/>
    </source>
</evidence>
<dbReference type="eggNOG" id="COG0419">
    <property type="taxonomic scope" value="Bacteria"/>
</dbReference>
<dbReference type="EMBL" id="CP001344">
    <property type="protein sequence ID" value="ACL45862.1"/>
    <property type="molecule type" value="Genomic_DNA"/>
</dbReference>
<dbReference type="OrthoDB" id="9795626at2"/>
<keyword evidence="5" id="KW-0227">DNA damage</keyword>
<evidence type="ECO:0000256" key="1">
    <source>
        <dbReference type="ARBA" id="ARBA00006930"/>
    </source>
</evidence>
<keyword evidence="6 11" id="KW-0378">Hydrolase</keyword>
<keyword evidence="11" id="KW-0233">DNA recombination</keyword>
<dbReference type="GO" id="GO:0006260">
    <property type="term" value="P:DNA replication"/>
    <property type="evidence" value="ECO:0007669"/>
    <property type="project" value="UniProtKB-KW"/>
</dbReference>
<dbReference type="InterPro" id="IPR038729">
    <property type="entry name" value="Rad50/SbcC_AAA"/>
</dbReference>
<dbReference type="InterPro" id="IPR013134">
    <property type="entry name" value="Zn_hook_RAD50"/>
</dbReference>
<keyword evidence="9 11" id="KW-0175">Coiled coil</keyword>
<proteinExistence type="inferred from homology"/>
<keyword evidence="11" id="KW-0235">DNA replication</keyword>
<protein>
    <recommendedName>
        <fullName evidence="11">Nuclease SbcCD subunit C</fullName>
    </recommendedName>
</protein>
<evidence type="ECO:0000313" key="14">
    <source>
        <dbReference type="EMBL" id="ACL45862.1"/>
    </source>
</evidence>
<evidence type="ECO:0000256" key="3">
    <source>
        <dbReference type="ARBA" id="ARBA00022723"/>
    </source>
</evidence>
<keyword evidence="11" id="KW-0255">Endonuclease</keyword>
<dbReference type="GO" id="GO:0006302">
    <property type="term" value="P:double-strand break repair"/>
    <property type="evidence" value="ECO:0007669"/>
    <property type="project" value="InterPro"/>
</dbReference>
<dbReference type="GO" id="GO:0004527">
    <property type="term" value="F:exonuclease activity"/>
    <property type="evidence" value="ECO:0007669"/>
    <property type="project" value="UniProtKB-KW"/>
</dbReference>
<dbReference type="GO" id="GO:0046872">
    <property type="term" value="F:metal ion binding"/>
    <property type="evidence" value="ECO:0007669"/>
    <property type="project" value="UniProtKB-KW"/>
</dbReference>
<accession>B8HRJ5</accession>
<feature type="coiled-coil region" evidence="11">
    <location>
        <begin position="176"/>
        <end position="237"/>
    </location>
</feature>
<comment type="function">
    <text evidence="11">SbcCD cleaves DNA hairpin structures. These structures can inhibit DNA replication and are intermediates in certain DNA recombination reactions. The complex acts as a 3'-&gt;5' double strand exonuclease that can open hairpins. It also has a 5' single-strand endonuclease activity.</text>
</comment>
<evidence type="ECO:0000256" key="8">
    <source>
        <dbReference type="ARBA" id="ARBA00022840"/>
    </source>
</evidence>
<evidence type="ECO:0000256" key="5">
    <source>
        <dbReference type="ARBA" id="ARBA00022763"/>
    </source>
</evidence>
<evidence type="ECO:0000256" key="4">
    <source>
        <dbReference type="ARBA" id="ARBA00022741"/>
    </source>
</evidence>
<sequence length="1003" mass="117718">MIPLRLTLKNFLSYREATLDFSGLHVACICGANGAGKSSLLEAIAWAIWGESRAGSEDDLIHLGTKEAQVDFIFTLRQQTYRIIRSRHRGQSNLEFQVAIPEGFRSLTERGLRATQDLICQHLRLDYETFVNSAYLRQGRADEFMLKRPTERKQLLAELLKLDQYDLLSERAKDWARQLKGQTILLENSLAEIEQQLQQRQTIDRQQQHLETELHQLRQQQESRQQQLQTLQTSQQQIVLWQQQLTWHRQQQQNLHTEVERLQQQYTTACQQANTLFNLLQQQEQILAGYTRWHQLQEQEESLSAKFQLYQATQAQRQQLQHQQAEQLRALKHQHQQLETQKTLIEQHQQELQQTLSRSDQVTTALEELQRARVQLHRLDQLQTQAFPLLQRQRELQLHLDRAHSRLSARLDELRASTAQLQTQQARQPQLQQAVLETTEQLTYLEKRRIYQQHVREKGLERRHFMERLQAQQREYEVQLAQLEQKMQLLTQPDAHCPLCDSPLDQHHWSLVRQRHEQQQQEIFDQIWVVREQLAVSEREIQVLRQEYRQLEQELSQWNTVLERRGHLQAQLQTTDSLAQRLEQVTAEVTGLERSLQNRDFATELETDLQQIQTALEELNYDEKNHAIARGQVEYWRWAEVKQAELQQARKRQAQLAQQLPALEEQITILQTQIEQQQNSELQRQIEHLEQTLASLDYNLEYHHELRQTLRQQQIWTLRHQELLRAQQNYPQVQQSVQTLHQSLQLRQQELGAIGEQMTNLTRQLAQTHDHSQRIRELETQLQADQQQREQKLSELGRLQQLSHQLTLLEQQSQQQRQQLARAGQQLRIYQELAQAFGKNGIQALMIENILPQLEVETNQLLARLSGSQLHVQFFTQKAGRSNKPSGKLIDTLDILISDLRGTRPYETYSGGEAFRVNFAIRLALARLLAQCSGNDLQMLIIDEGFGTQDAEGCERLIAAINAIAPDFACILTVTHMPSLREAFQTRIEVQKTEEGSQLNLLV</sequence>
<gene>
    <name evidence="11" type="primary">sbcC</name>
    <name evidence="14" type="ordered locus">Cyan7425_3541</name>
</gene>
<dbReference type="PANTHER" id="PTHR32114">
    <property type="entry name" value="ABC TRANSPORTER ABCH.3"/>
    <property type="match status" value="1"/>
</dbReference>
<dbReference type="NCBIfam" id="TIGR00618">
    <property type="entry name" value="sbcc"/>
    <property type="match status" value="1"/>
</dbReference>
<dbReference type="InterPro" id="IPR004592">
    <property type="entry name" value="SbcC_gammaproteobac_type"/>
</dbReference>
<feature type="coiled-coil region" evidence="11">
    <location>
        <begin position="768"/>
        <end position="826"/>
    </location>
</feature>